<evidence type="ECO:0000259" key="1">
    <source>
        <dbReference type="Pfam" id="PF13679"/>
    </source>
</evidence>
<dbReference type="Proteomes" id="UP000011083">
    <property type="component" value="Unassembled WGS sequence"/>
</dbReference>
<dbReference type="GeneID" id="14924287"/>
<dbReference type="PANTHER" id="PTHR12496">
    <property type="entry name" value="CGI-41 METHYLTRANSFERASE"/>
    <property type="match status" value="1"/>
</dbReference>
<dbReference type="EMBL" id="KB007857">
    <property type="protein sequence ID" value="ELR23314.1"/>
    <property type="molecule type" value="Genomic_DNA"/>
</dbReference>
<organism evidence="2 3">
    <name type="scientific">Acanthamoeba castellanii (strain ATCC 30010 / Neff)</name>
    <dbReference type="NCBI Taxonomy" id="1257118"/>
    <lineage>
        <taxon>Eukaryota</taxon>
        <taxon>Amoebozoa</taxon>
        <taxon>Discosea</taxon>
        <taxon>Longamoebia</taxon>
        <taxon>Centramoebida</taxon>
        <taxon>Acanthamoebidae</taxon>
        <taxon>Acanthamoeba</taxon>
    </lineage>
</organism>
<dbReference type="InterPro" id="IPR025714">
    <property type="entry name" value="Methyltranfer_dom"/>
</dbReference>
<dbReference type="InterPro" id="IPR052220">
    <property type="entry name" value="METTL25"/>
</dbReference>
<dbReference type="AlphaFoldDB" id="L8HCP0"/>
<dbReference type="OrthoDB" id="10258156at2759"/>
<dbReference type="STRING" id="1257118.L8HCP0"/>
<evidence type="ECO:0000313" key="2">
    <source>
        <dbReference type="EMBL" id="ELR23314.1"/>
    </source>
</evidence>
<proteinExistence type="predicted"/>
<sequence>MVPEEWRPSLLTLTDDELKVPGSTPASDNLPSTITIVVKSLPERLTPEMRAKFPPSLVSTLETAYSLHMPRSFSQIMDRLKPGTDGVAELNEGVELNLFQGTAVTKAPLSFSYILAQGMSPKKIHEVTRMSKLVVELCKALNVDTGYVSHVLSQHYGYRVMAVEGNEDYSDKGVARVQSISTRIRKRVVEAVQTAIKQAIRKERARVGGEAAAADEPAEDDSAPHKYILIGLHTCGDLAHKVVDLFLQSTHAVGLVGVGCCYQLTTSLIGEHATIDYGTPLSIYPRSSLLRERRFRLGWGGLKIATESCYQYSQKQGADFTHVHHSLSFRAILEVLVRKYYPEGHREEKHPKELWQSVAMHPEYGPGNWKGSGRDIACTDADDCAAPPPLAQEAKAKNKNVLEFSHDLKVRFRFKKLRQKDYATEKLYLLQSIKRFIIKTDDKPNWRPVDFGAFALFHDSQNKQEDAASAAQREEEKERLMQDMLAVFDQYKDREREVAVWAALQMLLNPLLESLLLLDRLLYIEEFKTTYVRAELLPLFDVVHSPRNVAIVAHKATLPTSSL</sequence>
<feature type="domain" description="Methyltransferase" evidence="1">
    <location>
        <begin position="122"/>
        <end position="264"/>
    </location>
</feature>
<dbReference type="PANTHER" id="PTHR12496:SF0">
    <property type="entry name" value="METHYLTRANSFERASE DOMAIN-CONTAINING PROTEIN"/>
    <property type="match status" value="1"/>
</dbReference>
<evidence type="ECO:0000313" key="3">
    <source>
        <dbReference type="Proteomes" id="UP000011083"/>
    </source>
</evidence>
<dbReference type="VEuPathDB" id="AmoebaDB:ACA1_068980"/>
<gene>
    <name evidence="2" type="ORF">ACA1_068980</name>
</gene>
<protein>
    <recommendedName>
        <fullName evidence="1">Methyltransferase domain-containing protein</fullName>
    </recommendedName>
</protein>
<reference evidence="2 3" key="1">
    <citation type="journal article" date="2013" name="Genome Biol.">
        <title>Genome of Acanthamoeba castellanii highlights extensive lateral gene transfer and early evolution of tyrosine kinase signaling.</title>
        <authorList>
            <person name="Clarke M."/>
            <person name="Lohan A.J."/>
            <person name="Liu B."/>
            <person name="Lagkouvardos I."/>
            <person name="Roy S."/>
            <person name="Zafar N."/>
            <person name="Bertelli C."/>
            <person name="Schilde C."/>
            <person name="Kianianmomeni A."/>
            <person name="Burglin T.R."/>
            <person name="Frech C."/>
            <person name="Turcotte B."/>
            <person name="Kopec K.O."/>
            <person name="Synnott J.M."/>
            <person name="Choo C."/>
            <person name="Paponov I."/>
            <person name="Finkler A."/>
            <person name="Soon Heng Tan C."/>
            <person name="Hutchins A.P."/>
            <person name="Weinmeier T."/>
            <person name="Rattei T."/>
            <person name="Chu J.S."/>
            <person name="Gimenez G."/>
            <person name="Irimia M."/>
            <person name="Rigden D.J."/>
            <person name="Fitzpatrick D.A."/>
            <person name="Lorenzo-Morales J."/>
            <person name="Bateman A."/>
            <person name="Chiu C.H."/>
            <person name="Tang P."/>
            <person name="Hegemann P."/>
            <person name="Fromm H."/>
            <person name="Raoult D."/>
            <person name="Greub G."/>
            <person name="Miranda-Saavedra D."/>
            <person name="Chen N."/>
            <person name="Nash P."/>
            <person name="Ginger M.L."/>
            <person name="Horn M."/>
            <person name="Schaap P."/>
            <person name="Caler L."/>
            <person name="Loftus B."/>
        </authorList>
    </citation>
    <scope>NUCLEOTIDE SEQUENCE [LARGE SCALE GENOMIC DNA]</scope>
    <source>
        <strain evidence="2 3">Neff</strain>
    </source>
</reference>
<name>L8HCP0_ACACF</name>
<dbReference type="KEGG" id="acan:ACA1_068980"/>
<accession>L8HCP0</accession>
<dbReference type="Pfam" id="PF13679">
    <property type="entry name" value="Methyltransf_32"/>
    <property type="match status" value="1"/>
</dbReference>
<keyword evidence="3" id="KW-1185">Reference proteome</keyword>
<dbReference type="RefSeq" id="XP_004352842.1">
    <property type="nucleotide sequence ID" value="XM_004352790.1"/>
</dbReference>